<evidence type="ECO:0000256" key="8">
    <source>
        <dbReference type="HAMAP-Rule" id="MF_00182"/>
    </source>
</evidence>
<dbReference type="Proteomes" id="UP000474630">
    <property type="component" value="Chromosome"/>
</dbReference>
<evidence type="ECO:0000256" key="4">
    <source>
        <dbReference type="ARBA" id="ARBA00016014"/>
    </source>
</evidence>
<dbReference type="PANTHER" id="PTHR11138:SF5">
    <property type="entry name" value="METHIONYL-TRNA FORMYLTRANSFERASE, MITOCHONDRIAL"/>
    <property type="match status" value="1"/>
</dbReference>
<proteinExistence type="inferred from homology"/>
<dbReference type="Pfam" id="PF00551">
    <property type="entry name" value="Formyl_trans_N"/>
    <property type="match status" value="1"/>
</dbReference>
<dbReference type="CDD" id="cd08646">
    <property type="entry name" value="FMT_core_Met-tRNA-FMT_N"/>
    <property type="match status" value="1"/>
</dbReference>
<dbReference type="InterPro" id="IPR037022">
    <property type="entry name" value="Formyl_trans_C_sf"/>
</dbReference>
<dbReference type="InterPro" id="IPR041711">
    <property type="entry name" value="Met-tRNA-FMT_N"/>
</dbReference>
<comment type="similarity">
    <text evidence="2 8">Belongs to the Fmt family.</text>
</comment>
<dbReference type="GO" id="GO:0005829">
    <property type="term" value="C:cytosol"/>
    <property type="evidence" value="ECO:0007669"/>
    <property type="project" value="TreeGrafter"/>
</dbReference>
<evidence type="ECO:0000313" key="11">
    <source>
        <dbReference type="EMBL" id="QIA09288.1"/>
    </source>
</evidence>
<dbReference type="NCBIfam" id="TIGR00460">
    <property type="entry name" value="fmt"/>
    <property type="match status" value="1"/>
</dbReference>
<dbReference type="GO" id="GO:0004479">
    <property type="term" value="F:methionyl-tRNA formyltransferase activity"/>
    <property type="evidence" value="ECO:0007669"/>
    <property type="project" value="UniProtKB-UniRule"/>
</dbReference>
<keyword evidence="6 8" id="KW-0648">Protein biosynthesis</keyword>
<dbReference type="Pfam" id="PF02911">
    <property type="entry name" value="Formyl_trans_C"/>
    <property type="match status" value="1"/>
</dbReference>
<sequence>MQGKDLRIVFMGTPDFAVASLQALVEGGYNVVGVITAPDKPAGRGKKLHQSAVKKYATEQELTVLQPEKLKNPEFLGNLKALDADLQVIVAFRMLPEVVWDMPRLGTFNLHGSLLPNYRGAAPLNWAIINGETKTGVTTFLLDHEIDTGKILFRKEIDIWENDTVGSVHDTLMDIGAKLVVKTVDALAAGNYDAISQEEIVEEGEAIKHAPKIFKEDCKIDWSADVETVRNLIRGLSPYPAAWSTLRHKESGKEIATKIFMAMRVEDNKHTAPGTLESDGKNFIKVACTNGWLQITDLQIAGKKRMKVQDFLRGFQQIGEYTFL</sequence>
<feature type="domain" description="Formyl transferase C-terminal" evidence="10">
    <location>
        <begin position="212"/>
        <end position="315"/>
    </location>
</feature>
<dbReference type="PANTHER" id="PTHR11138">
    <property type="entry name" value="METHIONYL-TRNA FORMYLTRANSFERASE"/>
    <property type="match status" value="1"/>
</dbReference>
<dbReference type="RefSeq" id="WP_163348260.1">
    <property type="nucleotide sequence ID" value="NZ_CP048409.1"/>
</dbReference>
<dbReference type="EC" id="2.1.2.9" evidence="3 8"/>
<dbReference type="InterPro" id="IPR036477">
    <property type="entry name" value="Formyl_transf_N_sf"/>
</dbReference>
<evidence type="ECO:0000256" key="2">
    <source>
        <dbReference type="ARBA" id="ARBA00010699"/>
    </source>
</evidence>
<dbReference type="SUPFAM" id="SSF53328">
    <property type="entry name" value="Formyltransferase"/>
    <property type="match status" value="1"/>
</dbReference>
<dbReference type="KEGG" id="drc:G0Q07_16930"/>
<dbReference type="Gene3D" id="3.10.25.10">
    <property type="entry name" value="Formyl transferase, C-terminal domain"/>
    <property type="match status" value="1"/>
</dbReference>
<dbReference type="InterPro" id="IPR005793">
    <property type="entry name" value="Formyl_trans_C"/>
</dbReference>
<dbReference type="InterPro" id="IPR044135">
    <property type="entry name" value="Met-tRNA-FMT_C"/>
</dbReference>
<dbReference type="Gene3D" id="3.40.50.170">
    <property type="entry name" value="Formyl transferase, N-terminal domain"/>
    <property type="match status" value="1"/>
</dbReference>
<organism evidence="11 12">
    <name type="scientific">Draconibacterium halophilum</name>
    <dbReference type="NCBI Taxonomy" id="2706887"/>
    <lineage>
        <taxon>Bacteria</taxon>
        <taxon>Pseudomonadati</taxon>
        <taxon>Bacteroidota</taxon>
        <taxon>Bacteroidia</taxon>
        <taxon>Marinilabiliales</taxon>
        <taxon>Prolixibacteraceae</taxon>
        <taxon>Draconibacterium</taxon>
    </lineage>
</organism>
<dbReference type="SUPFAM" id="SSF50486">
    <property type="entry name" value="FMT C-terminal domain-like"/>
    <property type="match status" value="1"/>
</dbReference>
<dbReference type="HAMAP" id="MF_00182">
    <property type="entry name" value="Formyl_trans"/>
    <property type="match status" value="1"/>
</dbReference>
<keyword evidence="12" id="KW-1185">Reference proteome</keyword>
<dbReference type="EMBL" id="CP048409">
    <property type="protein sequence ID" value="QIA09288.1"/>
    <property type="molecule type" value="Genomic_DNA"/>
</dbReference>
<evidence type="ECO:0000259" key="10">
    <source>
        <dbReference type="Pfam" id="PF02911"/>
    </source>
</evidence>
<evidence type="ECO:0000256" key="5">
    <source>
        <dbReference type="ARBA" id="ARBA00022679"/>
    </source>
</evidence>
<accession>A0A6C0REZ9</accession>
<evidence type="ECO:0000256" key="6">
    <source>
        <dbReference type="ARBA" id="ARBA00022917"/>
    </source>
</evidence>
<name>A0A6C0REZ9_9BACT</name>
<evidence type="ECO:0000256" key="3">
    <source>
        <dbReference type="ARBA" id="ARBA00012261"/>
    </source>
</evidence>
<protein>
    <recommendedName>
        <fullName evidence="4 8">Methionyl-tRNA formyltransferase</fullName>
        <ecNumber evidence="3 8">2.1.2.9</ecNumber>
    </recommendedName>
</protein>
<evidence type="ECO:0000313" key="12">
    <source>
        <dbReference type="Proteomes" id="UP000474630"/>
    </source>
</evidence>
<feature type="binding site" evidence="8">
    <location>
        <begin position="113"/>
        <end position="116"/>
    </location>
    <ligand>
        <name>(6S)-5,6,7,8-tetrahydrofolate</name>
        <dbReference type="ChEBI" id="CHEBI:57453"/>
    </ligand>
</feature>
<comment type="function">
    <text evidence="1 8">Attaches a formyl group to the free amino group of methionyl-tRNA(fMet). The formyl group appears to play a dual role in the initiator identity of N-formylmethionyl-tRNA by promoting its recognition by IF2 and preventing the misappropriation of this tRNA by the elongation apparatus.</text>
</comment>
<keyword evidence="5 8" id="KW-0808">Transferase</keyword>
<dbReference type="InterPro" id="IPR002376">
    <property type="entry name" value="Formyl_transf_N"/>
</dbReference>
<dbReference type="InterPro" id="IPR011034">
    <property type="entry name" value="Formyl_transferase-like_C_sf"/>
</dbReference>
<feature type="domain" description="Formyl transferase N-terminal" evidence="9">
    <location>
        <begin position="7"/>
        <end position="183"/>
    </location>
</feature>
<dbReference type="AlphaFoldDB" id="A0A6C0REZ9"/>
<evidence type="ECO:0000256" key="1">
    <source>
        <dbReference type="ARBA" id="ARBA00002606"/>
    </source>
</evidence>
<evidence type="ECO:0000256" key="7">
    <source>
        <dbReference type="ARBA" id="ARBA00048558"/>
    </source>
</evidence>
<gene>
    <name evidence="8" type="primary">fmt</name>
    <name evidence="11" type="ORF">G0Q07_16930</name>
</gene>
<dbReference type="CDD" id="cd08704">
    <property type="entry name" value="Met_tRNA_FMT_C"/>
    <property type="match status" value="1"/>
</dbReference>
<evidence type="ECO:0000259" key="9">
    <source>
        <dbReference type="Pfam" id="PF00551"/>
    </source>
</evidence>
<comment type="catalytic activity">
    <reaction evidence="7 8">
        <text>L-methionyl-tRNA(fMet) + (6R)-10-formyltetrahydrofolate = N-formyl-L-methionyl-tRNA(fMet) + (6S)-5,6,7,8-tetrahydrofolate + H(+)</text>
        <dbReference type="Rhea" id="RHEA:24380"/>
        <dbReference type="Rhea" id="RHEA-COMP:9952"/>
        <dbReference type="Rhea" id="RHEA-COMP:9953"/>
        <dbReference type="ChEBI" id="CHEBI:15378"/>
        <dbReference type="ChEBI" id="CHEBI:57453"/>
        <dbReference type="ChEBI" id="CHEBI:78530"/>
        <dbReference type="ChEBI" id="CHEBI:78844"/>
        <dbReference type="ChEBI" id="CHEBI:195366"/>
        <dbReference type="EC" id="2.1.2.9"/>
    </reaction>
</comment>
<reference evidence="11 12" key="1">
    <citation type="submission" date="2020-02" db="EMBL/GenBank/DDBJ databases">
        <title>Genome sequencing for Draconibacterium sp. strain M1.</title>
        <authorList>
            <person name="Park S.-J."/>
        </authorList>
    </citation>
    <scope>NUCLEOTIDE SEQUENCE [LARGE SCALE GENOMIC DNA]</scope>
    <source>
        <strain evidence="11 12">M1</strain>
    </source>
</reference>
<dbReference type="InterPro" id="IPR005794">
    <property type="entry name" value="Fmt"/>
</dbReference>